<evidence type="ECO:0000313" key="3">
    <source>
        <dbReference type="EMBL" id="THV28577.1"/>
    </source>
</evidence>
<dbReference type="InterPro" id="IPR021449">
    <property type="entry name" value="DUF3099"/>
</dbReference>
<feature type="compositionally biased region" description="Basic and acidic residues" evidence="1">
    <location>
        <begin position="92"/>
        <end position="108"/>
    </location>
</feature>
<comment type="caution">
    <text evidence="3">The sequence shown here is derived from an EMBL/GenBank/DDBJ whole genome shotgun (WGS) entry which is preliminary data.</text>
</comment>
<feature type="region of interest" description="Disordered" evidence="1">
    <location>
        <begin position="85"/>
        <end position="108"/>
    </location>
</feature>
<evidence type="ECO:0000256" key="2">
    <source>
        <dbReference type="SAM" id="Phobius"/>
    </source>
</evidence>
<name>A0A4S8PDX0_9ACTN</name>
<evidence type="ECO:0000256" key="1">
    <source>
        <dbReference type="SAM" id="MobiDB-lite"/>
    </source>
</evidence>
<keyword evidence="4" id="KW-1185">Reference proteome</keyword>
<gene>
    <name evidence="3" type="ORF">E9998_10635</name>
</gene>
<dbReference type="OrthoDB" id="5188998at2"/>
<protein>
    <submittedName>
        <fullName evidence="3">DUF3099 domain-containing protein</fullName>
    </submittedName>
</protein>
<keyword evidence="2" id="KW-0472">Membrane</keyword>
<keyword evidence="2" id="KW-0812">Transmembrane</keyword>
<feature type="transmembrane region" description="Helical" evidence="2">
    <location>
        <begin position="28"/>
        <end position="48"/>
    </location>
</feature>
<dbReference type="Pfam" id="PF11298">
    <property type="entry name" value="DUF3099"/>
    <property type="match status" value="1"/>
</dbReference>
<reference evidence="3 4" key="1">
    <citation type="journal article" date="2018" name="Int. J. Syst. Evol. Microbiol.">
        <title>Glycomyces paridis sp. nov., isolated from the medicinal plant Paris polyphylla.</title>
        <authorList>
            <person name="Fang X.M."/>
            <person name="Bai J.L."/>
            <person name="Su J."/>
            <person name="Zhao L.L."/>
            <person name="Liu H.Y."/>
            <person name="Ma B.P."/>
            <person name="Zhang Y.Q."/>
            <person name="Yu L.Y."/>
        </authorList>
    </citation>
    <scope>NUCLEOTIDE SEQUENCE [LARGE SCALE GENOMIC DNA]</scope>
    <source>
        <strain evidence="3 4">CPCC 204357</strain>
    </source>
</reference>
<dbReference type="EMBL" id="STGX01000007">
    <property type="protein sequence ID" value="THV28577.1"/>
    <property type="molecule type" value="Genomic_DNA"/>
</dbReference>
<sequence length="108" mass="12435">MARREKATSITDAELSLEEARRFREIRYVLMMSIRIVLVVVCGILVMVEAPYLWLWLPLGLAGMAALPWLAVLLANDRLAKKRPPRFTSRQRRAETLEAPERPMIDSE</sequence>
<dbReference type="AlphaFoldDB" id="A0A4S8PDX0"/>
<organism evidence="3 4">
    <name type="scientific">Glycomyces paridis</name>
    <dbReference type="NCBI Taxonomy" id="2126555"/>
    <lineage>
        <taxon>Bacteria</taxon>
        <taxon>Bacillati</taxon>
        <taxon>Actinomycetota</taxon>
        <taxon>Actinomycetes</taxon>
        <taxon>Glycomycetales</taxon>
        <taxon>Glycomycetaceae</taxon>
        <taxon>Glycomyces</taxon>
    </lineage>
</organism>
<evidence type="ECO:0000313" key="4">
    <source>
        <dbReference type="Proteomes" id="UP000305792"/>
    </source>
</evidence>
<dbReference type="Proteomes" id="UP000305792">
    <property type="component" value="Unassembled WGS sequence"/>
</dbReference>
<dbReference type="RefSeq" id="WP_136529689.1">
    <property type="nucleotide sequence ID" value="NZ_STGX01000007.1"/>
</dbReference>
<keyword evidence="2" id="KW-1133">Transmembrane helix</keyword>
<accession>A0A4S8PDX0</accession>
<feature type="transmembrane region" description="Helical" evidence="2">
    <location>
        <begin position="54"/>
        <end position="76"/>
    </location>
</feature>
<proteinExistence type="predicted"/>